<protein>
    <submittedName>
        <fullName evidence="2">Glycosyltransferase</fullName>
    </submittedName>
</protein>
<evidence type="ECO:0000313" key="2">
    <source>
        <dbReference type="EMBL" id="RZD17595.1"/>
    </source>
</evidence>
<feature type="domain" description="Glycosyl transferase family 1" evidence="1">
    <location>
        <begin position="208"/>
        <end position="363"/>
    </location>
</feature>
<accession>A0A519BJZ4</accession>
<evidence type="ECO:0000259" key="1">
    <source>
        <dbReference type="Pfam" id="PF00534"/>
    </source>
</evidence>
<reference evidence="2 3" key="1">
    <citation type="journal article" date="2019" name="ISME J.">
        <title>Insights into ecological role of a new deltaproteobacterial order Candidatus Acidulodesulfobacterales by metagenomics and metatranscriptomics.</title>
        <authorList>
            <person name="Tan S."/>
            <person name="Liu J."/>
            <person name="Fang Y."/>
            <person name="Hedlund B.P."/>
            <person name="Lian Z.H."/>
            <person name="Huang L.Y."/>
            <person name="Li J.T."/>
            <person name="Huang L.N."/>
            <person name="Li W.J."/>
            <person name="Jiang H.C."/>
            <person name="Dong H.L."/>
            <person name="Shu W.S."/>
        </authorList>
    </citation>
    <scope>NUCLEOTIDE SEQUENCE [LARGE SCALE GENOMIC DNA]</scope>
    <source>
        <strain evidence="2">AP1</strain>
    </source>
</reference>
<dbReference type="PANTHER" id="PTHR12526">
    <property type="entry name" value="GLYCOSYLTRANSFERASE"/>
    <property type="match status" value="1"/>
</dbReference>
<keyword evidence="2" id="KW-0808">Transferase</keyword>
<dbReference type="GO" id="GO:0016757">
    <property type="term" value="F:glycosyltransferase activity"/>
    <property type="evidence" value="ECO:0007669"/>
    <property type="project" value="InterPro"/>
</dbReference>
<name>A0A519BJZ4_9DELT</name>
<evidence type="ECO:0000313" key="3">
    <source>
        <dbReference type="Proteomes" id="UP000319296"/>
    </source>
</evidence>
<dbReference type="CDD" id="cd03801">
    <property type="entry name" value="GT4_PimA-like"/>
    <property type="match status" value="1"/>
</dbReference>
<comment type="caution">
    <text evidence="2">The sequence shown here is derived from an EMBL/GenBank/DDBJ whole genome shotgun (WGS) entry which is preliminary data.</text>
</comment>
<sequence>MKIGLIAPSPIPFTVGGAEKFYWGLQEYINKNTAHQCELIKIPVKEDNFWNLIESYYKFYSLDVSYFDAVITSKYPAWMMKHDNQHIYMLHCLRGLYDAYNLARLPVDFNSKHPKVKEILNYIKDAGSESDGLFQMLFDIKKDKTISDDVYGFPGPFIKKIINFLDRQAMKKVKSFSAISKTVAGRKEYFPDNKNINVIYPPSNLTNFKNESYKYFFTVSRLDEAKRIRMIIEAYLKADVNIPLKIAGTGPLMQELQELSKDDSRIEFLGFISDEDLINYYANAFAVIFIPYEEDYGLVTVEAMMSEKAVITFEDSGGVKEFVEDGKTGFISKPSIELLKENIEKANENVKLVIEMGQAGKKRVENITWGNTFNSLNKLIYPMSVKTAEDIILQRKDDSLPNLNQHDSINDNILRNKINKRKKITLATTYPIYPPRGGGQNRIFYLYKELANYFDIELITLTGEDDTGFRKEIAPNLVEIRVPKSKKYAEKELQIQQKIGIFATDITMLYFYDDAIDYAEAIKKSADNSDCLISSQAYVYHILKKYANSFLIYESQNVEYELKKQMVLQNNESEKILSELFEAEKEVCLDSDLITVCAIDDAYKMQKLYGLDLNRTVEVPNGADLKTVKFVPLKKRQEIKNKLGLEKEKIILFIGSWHRPNIDAAEKIIDVAKKLTKYKFVILGGISDYFKNNKIAYPSNVGFTGMADDYEKDLYLSIADLAINPMMSGSGTNLKMLDYMAAGIPVLSTLVGARGLKLNKRHDLDTEQTVLNQSSGHTLDKKLSLGSNFDSDLIQLANMEDFSDAVTECLENYNEDKIYKALKHVELNFDWKIIAEEFKNKLAEII</sequence>
<dbReference type="AlphaFoldDB" id="A0A519BJZ4"/>
<organism evidence="2 3">
    <name type="scientific">Candidatus Acididesulfobacter diazotrophicus</name>
    <dbReference type="NCBI Taxonomy" id="2597226"/>
    <lineage>
        <taxon>Bacteria</taxon>
        <taxon>Deltaproteobacteria</taxon>
        <taxon>Candidatus Acidulodesulfobacterales</taxon>
        <taxon>Candidatus Acididesulfobacter</taxon>
    </lineage>
</organism>
<gene>
    <name evidence="2" type="ORF">EVG15_10315</name>
</gene>
<dbReference type="Pfam" id="PF00534">
    <property type="entry name" value="Glycos_transf_1"/>
    <property type="match status" value="1"/>
</dbReference>
<dbReference type="InterPro" id="IPR001296">
    <property type="entry name" value="Glyco_trans_1"/>
</dbReference>
<dbReference type="SUPFAM" id="SSF53756">
    <property type="entry name" value="UDP-Glycosyltransferase/glycogen phosphorylase"/>
    <property type="match status" value="2"/>
</dbReference>
<dbReference type="PANTHER" id="PTHR12526:SF625">
    <property type="entry name" value="PHOSPHATIDYLINOSITOL GLYCAN-CLASS A"/>
    <property type="match status" value="1"/>
</dbReference>
<dbReference type="EMBL" id="SGBB01000030">
    <property type="protein sequence ID" value="RZD17595.1"/>
    <property type="molecule type" value="Genomic_DNA"/>
</dbReference>
<dbReference type="Gene3D" id="3.40.50.2000">
    <property type="entry name" value="Glycogen Phosphorylase B"/>
    <property type="match status" value="3"/>
</dbReference>
<dbReference type="Pfam" id="PF13692">
    <property type="entry name" value="Glyco_trans_1_4"/>
    <property type="match status" value="1"/>
</dbReference>
<dbReference type="Proteomes" id="UP000319296">
    <property type="component" value="Unassembled WGS sequence"/>
</dbReference>
<proteinExistence type="predicted"/>